<dbReference type="Pfam" id="PF04253">
    <property type="entry name" value="TFR_dimer"/>
    <property type="match status" value="1"/>
</dbReference>
<dbReference type="InterPro" id="IPR007484">
    <property type="entry name" value="Peptidase_M28"/>
</dbReference>
<feature type="domain" description="PA" evidence="3">
    <location>
        <begin position="156"/>
        <end position="244"/>
    </location>
</feature>
<dbReference type="RefSeq" id="WP_182846937.1">
    <property type="nucleotide sequence ID" value="NZ_BAAALP010000020.1"/>
</dbReference>
<dbReference type="CDD" id="cd02121">
    <property type="entry name" value="PA_GCPII_like"/>
    <property type="match status" value="1"/>
</dbReference>
<dbReference type="Proteomes" id="UP000572680">
    <property type="component" value="Unassembled WGS sequence"/>
</dbReference>
<dbReference type="GO" id="GO:0004181">
    <property type="term" value="F:metallocarboxypeptidase activity"/>
    <property type="evidence" value="ECO:0007669"/>
    <property type="project" value="UniProtKB-EC"/>
</dbReference>
<dbReference type="InterPro" id="IPR046450">
    <property type="entry name" value="PA_dom_sf"/>
</dbReference>
<feature type="domain" description="Peptidase M28" evidence="5">
    <location>
        <begin position="337"/>
        <end position="522"/>
    </location>
</feature>
<evidence type="ECO:0000256" key="2">
    <source>
        <dbReference type="SAM" id="SignalP"/>
    </source>
</evidence>
<dbReference type="SUPFAM" id="SSF52025">
    <property type="entry name" value="PA domain"/>
    <property type="match status" value="1"/>
</dbReference>
<evidence type="ECO:0000313" key="6">
    <source>
        <dbReference type="EMBL" id="MBA8954908.1"/>
    </source>
</evidence>
<accession>A0A7W3LV57</accession>
<dbReference type="Pfam" id="PF02225">
    <property type="entry name" value="PA"/>
    <property type="match status" value="1"/>
</dbReference>
<dbReference type="InterPro" id="IPR007365">
    <property type="entry name" value="TFR-like_dimer_dom"/>
</dbReference>
<reference evidence="6 7" key="1">
    <citation type="submission" date="2020-08" db="EMBL/GenBank/DDBJ databases">
        <title>Genomic Encyclopedia of Type Strains, Phase IV (KMG-IV): sequencing the most valuable type-strain genomes for metagenomic binning, comparative biology and taxonomic classification.</title>
        <authorList>
            <person name="Goeker M."/>
        </authorList>
    </citation>
    <scope>NUCLEOTIDE SEQUENCE [LARGE SCALE GENOMIC DNA]</scope>
    <source>
        <strain evidence="6 7">DSM 44197</strain>
    </source>
</reference>
<keyword evidence="7" id="KW-1185">Reference proteome</keyword>
<comment type="caution">
    <text evidence="6">The sequence shown here is derived from an EMBL/GenBank/DDBJ whole genome shotgun (WGS) entry which is preliminary data.</text>
</comment>
<evidence type="ECO:0000259" key="4">
    <source>
        <dbReference type="Pfam" id="PF04253"/>
    </source>
</evidence>
<dbReference type="Gene3D" id="3.40.630.10">
    <property type="entry name" value="Zn peptidases"/>
    <property type="match status" value="1"/>
</dbReference>
<dbReference type="SUPFAM" id="SSF47672">
    <property type="entry name" value="Transferrin receptor-like dimerisation domain"/>
    <property type="match status" value="1"/>
</dbReference>
<dbReference type="EC" id="3.4.17.21" evidence="6"/>
<protein>
    <submittedName>
        <fullName evidence="6">N-acetylated-alpha-linked acidic dipeptidase</fullName>
        <ecNumber evidence="6">3.4.17.21</ecNumber>
    </submittedName>
</protein>
<dbReference type="Pfam" id="PF04389">
    <property type="entry name" value="Peptidase_M28"/>
    <property type="match status" value="1"/>
</dbReference>
<name>A0A7W3LV57_ACTNM</name>
<keyword evidence="6" id="KW-0121">Carboxypeptidase</keyword>
<feature type="signal peptide" evidence="2">
    <location>
        <begin position="1"/>
        <end position="27"/>
    </location>
</feature>
<dbReference type="PANTHER" id="PTHR10404">
    <property type="entry name" value="N-ACETYLATED-ALPHA-LINKED ACIDIC DIPEPTIDASE"/>
    <property type="match status" value="1"/>
</dbReference>
<dbReference type="EMBL" id="JACJIA010000010">
    <property type="protein sequence ID" value="MBA8954908.1"/>
    <property type="molecule type" value="Genomic_DNA"/>
</dbReference>
<dbReference type="PANTHER" id="PTHR10404:SF46">
    <property type="entry name" value="VACUOLAR PROTEIN SORTING-ASSOCIATED PROTEIN 70"/>
    <property type="match status" value="1"/>
</dbReference>
<dbReference type="Gene3D" id="3.50.30.30">
    <property type="match status" value="1"/>
</dbReference>
<dbReference type="SUPFAM" id="SSF53187">
    <property type="entry name" value="Zn-dependent exopeptidases"/>
    <property type="match status" value="1"/>
</dbReference>
<keyword evidence="6" id="KW-0378">Hydrolase</keyword>
<dbReference type="AlphaFoldDB" id="A0A7W3LV57"/>
<evidence type="ECO:0000259" key="5">
    <source>
        <dbReference type="Pfam" id="PF04389"/>
    </source>
</evidence>
<keyword evidence="2" id="KW-0732">Signal</keyword>
<evidence type="ECO:0000259" key="3">
    <source>
        <dbReference type="Pfam" id="PF02225"/>
    </source>
</evidence>
<proteinExistence type="inferred from homology"/>
<keyword evidence="6" id="KW-0645">Protease</keyword>
<dbReference type="InterPro" id="IPR036757">
    <property type="entry name" value="TFR-like_dimer_dom_sf"/>
</dbReference>
<comment type="similarity">
    <text evidence="1">Belongs to the peptidase M28 family. M28B subfamily.</text>
</comment>
<dbReference type="InterPro" id="IPR003137">
    <property type="entry name" value="PA_domain"/>
</dbReference>
<dbReference type="Gene3D" id="1.20.930.40">
    <property type="entry name" value="Transferrin receptor-like, dimerisation domain"/>
    <property type="match status" value="1"/>
</dbReference>
<dbReference type="FunFam" id="3.40.630.10:FF:000101">
    <property type="entry name" value="N-acetylated alpha-linked acidic dipeptidase like 1"/>
    <property type="match status" value="1"/>
</dbReference>
<organism evidence="6 7">
    <name type="scientific">Actinomadura namibiensis</name>
    <dbReference type="NCBI Taxonomy" id="182080"/>
    <lineage>
        <taxon>Bacteria</taxon>
        <taxon>Bacillati</taxon>
        <taxon>Actinomycetota</taxon>
        <taxon>Actinomycetes</taxon>
        <taxon>Streptosporangiales</taxon>
        <taxon>Thermomonosporaceae</taxon>
        <taxon>Actinomadura</taxon>
    </lineage>
</organism>
<evidence type="ECO:0000256" key="1">
    <source>
        <dbReference type="ARBA" id="ARBA00005634"/>
    </source>
</evidence>
<dbReference type="InterPro" id="IPR039373">
    <property type="entry name" value="Peptidase_M28B"/>
</dbReference>
<gene>
    <name evidence="6" type="ORF">HNR61_006565</name>
</gene>
<evidence type="ECO:0000313" key="7">
    <source>
        <dbReference type="Proteomes" id="UP000572680"/>
    </source>
</evidence>
<feature type="domain" description="Transferrin receptor-like dimerisation" evidence="4">
    <location>
        <begin position="594"/>
        <end position="700"/>
    </location>
</feature>
<feature type="chain" id="PRO_5031422462" evidence="2">
    <location>
        <begin position="28"/>
        <end position="702"/>
    </location>
</feature>
<sequence length="702" mass="77426">MFRSRFLTLATGFATAATLVAAPPAAAAPAADNAPIAGFTPRSATLQRQLEKAFGAVPTATRARALDRELASEPGLAATTGDRRRVDRIVRELRSYGLRPEVKTYHTYLSQPRRIKVEMTAPRRVNLPVKERRRPWQKDFQHVIPGHSGMSPDGRVEGEVVYANYGRPEDFALLEKNGISVKGKIVLARYGAVLRGVKPREAARRGAKAVLIYSDPADDGFTHGKVYPQGPWRAADGIQRGSVAQIMYAAGDPLTPGWPATRNARRIRPEQSVMLRGLVPTAPISYGAAEPLLRSLGGARVPREWQGGLRFPYRFGPGGTRVHLDLRNDYRVRPIWNVIVRVPGAERPDQEVILGAHHDSWAYGSVDNLSGTGNILQIGRGLGALLRKGWRPRRSIVLATWDGEEYGIYGSSEYAEDRDRLLRNAVAYINMDGAGGSDFGAQATPALDRFVTDVTREVRWPGTTGTAYDDWKRKNGGTTPIDRIGGGSDFQAFFQRYGVPAMDLGSSSPGTAGSYHCACDDHYWTSRFGDPTFEYHAAMSRLVGIAALRLANADVAPLRYQSYAAETVTYLNDFTAAQKKKYGRVVVDVSRDVRQARAWQRAAEALQARADAALKAGDTAAFRRLNDKIMQTERDLLTAAGLPRRPWYRHQMYAPGIDTGYATQRLPALNDALFQFGDPALARRYEAELYRSLRAATRTLTP</sequence>